<sequence>MLVLASLFAGNAWAASVMQKPLDELVMEADYVLVAAVTSVDMIDGRGRPVHDPEARTGPGFDNQMRLHLKVDEVLFDRAGSVPPTLMVPLWKMWHYQLGTIREQVTGHRAIFLLKEDSQPVYPAFFQRSLDEREEIEALLRQNGRPKEDQEGTEGIDLL</sequence>
<evidence type="ECO:0000313" key="3">
    <source>
        <dbReference type="Proteomes" id="UP000317199"/>
    </source>
</evidence>
<name>A0A514BUT0_9GAMM</name>
<reference evidence="2 3" key="1">
    <citation type="submission" date="2019-06" db="EMBL/GenBank/DDBJ databases">
        <title>Lysobacter alkalisoli sp. nov. isolated from saline-alkali soil.</title>
        <authorList>
            <person name="Sun J.-Q."/>
            <person name="Xu L."/>
        </authorList>
    </citation>
    <scope>NUCLEOTIDE SEQUENCE [LARGE SCALE GENOMIC DNA]</scope>
    <source>
        <strain evidence="2 3">SJ-36</strain>
    </source>
</reference>
<feature type="region of interest" description="Disordered" evidence="1">
    <location>
        <begin position="140"/>
        <end position="159"/>
    </location>
</feature>
<accession>A0A514BUT0</accession>
<protein>
    <submittedName>
        <fullName evidence="2">Uncharacterized protein</fullName>
    </submittedName>
</protein>
<gene>
    <name evidence="2" type="ORF">FKV23_14460</name>
</gene>
<dbReference type="KEGG" id="lyj:FKV23_14460"/>
<dbReference type="Proteomes" id="UP000317199">
    <property type="component" value="Chromosome"/>
</dbReference>
<dbReference type="OrthoDB" id="6053940at2"/>
<dbReference type="AlphaFoldDB" id="A0A514BUT0"/>
<proteinExistence type="predicted"/>
<evidence type="ECO:0000256" key="1">
    <source>
        <dbReference type="SAM" id="MobiDB-lite"/>
    </source>
</evidence>
<keyword evidence="3" id="KW-1185">Reference proteome</keyword>
<evidence type="ECO:0000313" key="2">
    <source>
        <dbReference type="EMBL" id="QDH71154.1"/>
    </source>
</evidence>
<dbReference type="EMBL" id="CP041242">
    <property type="protein sequence ID" value="QDH71154.1"/>
    <property type="molecule type" value="Genomic_DNA"/>
</dbReference>
<organism evidence="2 3">
    <name type="scientific">Marilutibacter alkalisoli</name>
    <dbReference type="NCBI Taxonomy" id="2591633"/>
    <lineage>
        <taxon>Bacteria</taxon>
        <taxon>Pseudomonadati</taxon>
        <taxon>Pseudomonadota</taxon>
        <taxon>Gammaproteobacteria</taxon>
        <taxon>Lysobacterales</taxon>
        <taxon>Lysobacteraceae</taxon>
        <taxon>Marilutibacter</taxon>
    </lineage>
</organism>